<dbReference type="PANTHER" id="PTHR20883">
    <property type="entry name" value="PHYTANOYL-COA DIOXYGENASE DOMAIN CONTAINING 1"/>
    <property type="match status" value="1"/>
</dbReference>
<gene>
    <name evidence="1" type="ORF">ACIBP4_28075</name>
</gene>
<reference evidence="1 2" key="1">
    <citation type="submission" date="2024-10" db="EMBL/GenBank/DDBJ databases">
        <title>The Natural Products Discovery Center: Release of the First 8490 Sequenced Strains for Exploring Actinobacteria Biosynthetic Diversity.</title>
        <authorList>
            <person name="Kalkreuter E."/>
            <person name="Kautsar S.A."/>
            <person name="Yang D."/>
            <person name="Bader C.D."/>
            <person name="Teijaro C.N."/>
            <person name="Fluegel L."/>
            <person name="Davis C.M."/>
            <person name="Simpson J.R."/>
            <person name="Lauterbach L."/>
            <person name="Steele A.D."/>
            <person name="Gui C."/>
            <person name="Meng S."/>
            <person name="Li G."/>
            <person name="Viehrig K."/>
            <person name="Ye F."/>
            <person name="Su P."/>
            <person name="Kiefer A.F."/>
            <person name="Nichols A."/>
            <person name="Cepeda A.J."/>
            <person name="Yan W."/>
            <person name="Fan B."/>
            <person name="Jiang Y."/>
            <person name="Adhikari A."/>
            <person name="Zheng C.-J."/>
            <person name="Schuster L."/>
            <person name="Cowan T.M."/>
            <person name="Smanski M.J."/>
            <person name="Chevrette M.G."/>
            <person name="De Carvalho L.P.S."/>
            <person name="Shen B."/>
        </authorList>
    </citation>
    <scope>NUCLEOTIDE SEQUENCE [LARGE SCALE GENOMIC DNA]</scope>
    <source>
        <strain evidence="1 2">NPDC049845</strain>
    </source>
</reference>
<dbReference type="EMBL" id="JBITLE010000016">
    <property type="protein sequence ID" value="MFI7266149.1"/>
    <property type="molecule type" value="Genomic_DNA"/>
</dbReference>
<comment type="caution">
    <text evidence="1">The sequence shown here is derived from an EMBL/GenBank/DDBJ whole genome shotgun (WGS) entry which is preliminary data.</text>
</comment>
<keyword evidence="1" id="KW-0223">Dioxygenase</keyword>
<proteinExistence type="predicted"/>
<dbReference type="Gene3D" id="2.60.120.620">
    <property type="entry name" value="q2cbj1_9rhob like domain"/>
    <property type="match status" value="1"/>
</dbReference>
<sequence length="320" mass="35789">MAGTMERFFTPGETGIAETLKREGVVFVDRLLDEERMRELRAALERYERDVLPTVPPASNERFADGTLRCMRDLHEYEPWFAELANGPVFMDLVRSAVPWEPQVFYLETFPKPDGAAALPAHQELYTSPVDPPDFIHMWIALTDVTAANGGLAFYRRSHRLGLAPHSSQVAESVGGRFYGVEPEILERLARFRVEPDYPAGSAALFDCRTIHLSGPNTSGRPRPVLVIGFRGTHTSVLSETELVTSVVARYLREELRLDRQPVDESHDQLGGDAASAERVRRRILEEYDVAPTTAEIGSLPPAGLATRVVALLDRRPQLR</sequence>
<dbReference type="Pfam" id="PF05721">
    <property type="entry name" value="PhyH"/>
    <property type="match status" value="1"/>
</dbReference>
<dbReference type="GO" id="GO:0051213">
    <property type="term" value="F:dioxygenase activity"/>
    <property type="evidence" value="ECO:0007669"/>
    <property type="project" value="UniProtKB-KW"/>
</dbReference>
<name>A0ABW7ZTJ3_9ACTN</name>
<dbReference type="RefSeq" id="WP_396825792.1">
    <property type="nucleotide sequence ID" value="NZ_JBITLE010000016.1"/>
</dbReference>
<dbReference type="SUPFAM" id="SSF51197">
    <property type="entry name" value="Clavaminate synthase-like"/>
    <property type="match status" value="1"/>
</dbReference>
<evidence type="ECO:0000313" key="2">
    <source>
        <dbReference type="Proteomes" id="UP001612812"/>
    </source>
</evidence>
<protein>
    <submittedName>
        <fullName evidence="1">Phytanoyl-CoA dioxygenase family protein</fullName>
    </submittedName>
</protein>
<keyword evidence="1" id="KW-0560">Oxidoreductase</keyword>
<evidence type="ECO:0000313" key="1">
    <source>
        <dbReference type="EMBL" id="MFI7266149.1"/>
    </source>
</evidence>
<dbReference type="PANTHER" id="PTHR20883:SF48">
    <property type="entry name" value="ECTOINE DIOXYGENASE"/>
    <property type="match status" value="1"/>
</dbReference>
<accession>A0ABW7ZTJ3</accession>
<organism evidence="1 2">
    <name type="scientific">Micromonospora maritima</name>
    <dbReference type="NCBI Taxonomy" id="986711"/>
    <lineage>
        <taxon>Bacteria</taxon>
        <taxon>Bacillati</taxon>
        <taxon>Actinomycetota</taxon>
        <taxon>Actinomycetes</taxon>
        <taxon>Micromonosporales</taxon>
        <taxon>Micromonosporaceae</taxon>
        <taxon>Micromonospora</taxon>
    </lineage>
</organism>
<dbReference type="Proteomes" id="UP001612812">
    <property type="component" value="Unassembled WGS sequence"/>
</dbReference>
<keyword evidence="2" id="KW-1185">Reference proteome</keyword>
<dbReference type="InterPro" id="IPR008775">
    <property type="entry name" value="Phytyl_CoA_dOase-like"/>
</dbReference>